<evidence type="ECO:0000313" key="1">
    <source>
        <dbReference type="EMBL" id="CAG8551532.1"/>
    </source>
</evidence>
<sequence length="47" mass="5531">MPLFIFCNYSSFESQPSLQTQTTNVFFTRVNILRLATYLETTETTFE</sequence>
<name>A0A9N9B1I2_9GLOM</name>
<gene>
    <name evidence="1" type="ORF">FCALED_LOCUS6145</name>
</gene>
<evidence type="ECO:0000313" key="2">
    <source>
        <dbReference type="Proteomes" id="UP000789570"/>
    </source>
</evidence>
<comment type="caution">
    <text evidence="1">The sequence shown here is derived from an EMBL/GenBank/DDBJ whole genome shotgun (WGS) entry which is preliminary data.</text>
</comment>
<reference evidence="1" key="1">
    <citation type="submission" date="2021-06" db="EMBL/GenBank/DDBJ databases">
        <authorList>
            <person name="Kallberg Y."/>
            <person name="Tangrot J."/>
            <person name="Rosling A."/>
        </authorList>
    </citation>
    <scope>NUCLEOTIDE SEQUENCE</scope>
    <source>
        <strain evidence="1">UK204</strain>
    </source>
</reference>
<dbReference type="Proteomes" id="UP000789570">
    <property type="component" value="Unassembled WGS sequence"/>
</dbReference>
<accession>A0A9N9B1I2</accession>
<proteinExistence type="predicted"/>
<organism evidence="1 2">
    <name type="scientific">Funneliformis caledonium</name>
    <dbReference type="NCBI Taxonomy" id="1117310"/>
    <lineage>
        <taxon>Eukaryota</taxon>
        <taxon>Fungi</taxon>
        <taxon>Fungi incertae sedis</taxon>
        <taxon>Mucoromycota</taxon>
        <taxon>Glomeromycotina</taxon>
        <taxon>Glomeromycetes</taxon>
        <taxon>Glomerales</taxon>
        <taxon>Glomeraceae</taxon>
        <taxon>Funneliformis</taxon>
    </lineage>
</organism>
<feature type="non-terminal residue" evidence="1">
    <location>
        <position position="47"/>
    </location>
</feature>
<dbReference type="EMBL" id="CAJVPQ010001415">
    <property type="protein sequence ID" value="CAG8551532.1"/>
    <property type="molecule type" value="Genomic_DNA"/>
</dbReference>
<keyword evidence="2" id="KW-1185">Reference proteome</keyword>
<dbReference type="AlphaFoldDB" id="A0A9N9B1I2"/>
<protein>
    <submittedName>
        <fullName evidence="1">13074_t:CDS:1</fullName>
    </submittedName>
</protein>